<dbReference type="RefSeq" id="WP_388353356.1">
    <property type="nucleotide sequence ID" value="NZ_JBIAFJ010000044.1"/>
</dbReference>
<evidence type="ECO:0000313" key="3">
    <source>
        <dbReference type="EMBL" id="MFE9174003.1"/>
    </source>
</evidence>
<evidence type="ECO:0000256" key="2">
    <source>
        <dbReference type="SAM" id="SignalP"/>
    </source>
</evidence>
<keyword evidence="2" id="KW-0732">Signal</keyword>
<reference evidence="3 4" key="1">
    <citation type="submission" date="2024-10" db="EMBL/GenBank/DDBJ databases">
        <title>The Natural Products Discovery Center: Release of the First 8490 Sequenced Strains for Exploring Actinobacteria Biosynthetic Diversity.</title>
        <authorList>
            <person name="Kalkreuter E."/>
            <person name="Kautsar S.A."/>
            <person name="Yang D."/>
            <person name="Bader C.D."/>
            <person name="Teijaro C.N."/>
            <person name="Fluegel L."/>
            <person name="Davis C.M."/>
            <person name="Simpson J.R."/>
            <person name="Lauterbach L."/>
            <person name="Steele A.D."/>
            <person name="Gui C."/>
            <person name="Meng S."/>
            <person name="Li G."/>
            <person name="Viehrig K."/>
            <person name="Ye F."/>
            <person name="Su P."/>
            <person name="Kiefer A.F."/>
            <person name="Nichols A."/>
            <person name="Cepeda A.J."/>
            <person name="Yan W."/>
            <person name="Fan B."/>
            <person name="Jiang Y."/>
            <person name="Adhikari A."/>
            <person name="Zheng C.-J."/>
            <person name="Schuster L."/>
            <person name="Cowan T.M."/>
            <person name="Smanski M.J."/>
            <person name="Chevrette M.G."/>
            <person name="De Carvalho L.P.S."/>
            <person name="Shen B."/>
        </authorList>
    </citation>
    <scope>NUCLEOTIDE SEQUENCE [LARGE SCALE GENOMIC DNA]</scope>
    <source>
        <strain evidence="3 4">NPDC007147</strain>
    </source>
</reference>
<sequence length="183" mass="19477">MNRNRNRSRPLSPLVPLAVLAVLALSGCDGHGRSSADGPSSAEPAPTTRTPEESTEVPSPNGAAVAPCTLVTKQEAEKLAGTALNPATPVRETCTYTGPVTGPTAQVEIFVGDGAKKYLDIERGLGHTLRPLAGVGDEAYAEDEAVFLRRSDRWVSIRLVRLNDPAENRTPLEELARKVATRI</sequence>
<dbReference type="Proteomes" id="UP001601197">
    <property type="component" value="Unassembled WGS sequence"/>
</dbReference>
<evidence type="ECO:0000256" key="1">
    <source>
        <dbReference type="SAM" id="MobiDB-lite"/>
    </source>
</evidence>
<protein>
    <recommendedName>
        <fullName evidence="5">DUF3558 domain-containing protein</fullName>
    </recommendedName>
</protein>
<dbReference type="PROSITE" id="PS51257">
    <property type="entry name" value="PROKAR_LIPOPROTEIN"/>
    <property type="match status" value="1"/>
</dbReference>
<feature type="chain" id="PRO_5046794747" description="DUF3558 domain-containing protein" evidence="2">
    <location>
        <begin position="25"/>
        <end position="183"/>
    </location>
</feature>
<evidence type="ECO:0008006" key="5">
    <source>
        <dbReference type="Google" id="ProtNLM"/>
    </source>
</evidence>
<organism evidence="3 4">
    <name type="scientific">Streptomyces kebangsaanensis</name>
    <dbReference type="NCBI Taxonomy" id="864058"/>
    <lineage>
        <taxon>Bacteria</taxon>
        <taxon>Bacillati</taxon>
        <taxon>Actinomycetota</taxon>
        <taxon>Actinomycetes</taxon>
        <taxon>Kitasatosporales</taxon>
        <taxon>Streptomycetaceae</taxon>
        <taxon>Streptomyces</taxon>
    </lineage>
</organism>
<dbReference type="EMBL" id="JBIAFJ010000044">
    <property type="protein sequence ID" value="MFE9174003.1"/>
    <property type="molecule type" value="Genomic_DNA"/>
</dbReference>
<accession>A0ABW6L4S2</accession>
<proteinExistence type="predicted"/>
<name>A0ABW6L4S2_9ACTN</name>
<feature type="signal peptide" evidence="2">
    <location>
        <begin position="1"/>
        <end position="24"/>
    </location>
</feature>
<comment type="caution">
    <text evidence="3">The sequence shown here is derived from an EMBL/GenBank/DDBJ whole genome shotgun (WGS) entry which is preliminary data.</text>
</comment>
<gene>
    <name evidence="3" type="ORF">ACFYNZ_31890</name>
</gene>
<evidence type="ECO:0000313" key="4">
    <source>
        <dbReference type="Proteomes" id="UP001601197"/>
    </source>
</evidence>
<keyword evidence="4" id="KW-1185">Reference proteome</keyword>
<feature type="region of interest" description="Disordered" evidence="1">
    <location>
        <begin position="30"/>
        <end position="64"/>
    </location>
</feature>